<dbReference type="GO" id="GO:0005829">
    <property type="term" value="C:cytosol"/>
    <property type="evidence" value="ECO:0007669"/>
    <property type="project" value="TreeGrafter"/>
</dbReference>
<dbReference type="CDD" id="cd06552">
    <property type="entry name" value="ASCH_yqfb_like"/>
    <property type="match status" value="1"/>
</dbReference>
<dbReference type="InterPro" id="IPR008314">
    <property type="entry name" value="AC4CH"/>
</dbReference>
<gene>
    <name evidence="4" type="primary">yqfB</name>
    <name evidence="4" type="ORF">D0436_09450</name>
</gene>
<evidence type="ECO:0000256" key="1">
    <source>
        <dbReference type="ARBA" id="ARBA00022801"/>
    </source>
</evidence>
<dbReference type="PANTHER" id="PTHR38088:SF2">
    <property type="entry name" value="UCP029143 FAMILY PROTEIN"/>
    <property type="match status" value="1"/>
</dbReference>
<feature type="active site" description="Proton acceptor" evidence="2">
    <location>
        <position position="25"/>
    </location>
</feature>
<evidence type="ECO:0000256" key="2">
    <source>
        <dbReference type="HAMAP-Rule" id="MF_00684"/>
    </source>
</evidence>
<sequence length="115" mass="13077">MGGGHLLTKITFFERFEQDILSGAKTITLRDEAESHVFAGQILPVSTFEADRWFCDIKVIEVVSVLFSALTEQHAAQENMTLPELRRVIQEIYPGLEQLFQIHFCVVNTRANPIN</sequence>
<dbReference type="InterPro" id="IPR007374">
    <property type="entry name" value="ASCH_domain"/>
</dbReference>
<dbReference type="KEGG" id="sdeo:D0436_09450"/>
<dbReference type="Gene3D" id="2.30.130.30">
    <property type="entry name" value="Hypothetical protein"/>
    <property type="match status" value="1"/>
</dbReference>
<name>A0A5B8QXJ8_9GAMM</name>
<dbReference type="EC" id="3.5.1.135" evidence="2"/>
<dbReference type="NCBIfam" id="NF003443">
    <property type="entry name" value="PRK04980.1"/>
    <property type="match status" value="1"/>
</dbReference>
<dbReference type="AlphaFoldDB" id="A0A5B8QXJ8"/>
<dbReference type="SMART" id="SM01022">
    <property type="entry name" value="ASCH"/>
    <property type="match status" value="1"/>
</dbReference>
<comment type="function">
    <text evidence="2">Catalyzes the hydrolysis of N(4)-acetylcytidine (ac4C).</text>
</comment>
<dbReference type="InterPro" id="IPR015947">
    <property type="entry name" value="PUA-like_sf"/>
</dbReference>
<proteinExistence type="inferred from homology"/>
<protein>
    <recommendedName>
        <fullName evidence="2">N(4)-acetylcytidine amidohydrolase</fullName>
        <shortName evidence="2">ac4C amidohydrolase</shortName>
        <ecNumber evidence="2">3.5.1.135</ecNumber>
    </recommendedName>
</protein>
<comment type="catalytic activity">
    <reaction evidence="2">
        <text>N(4)-acetyl-2'-deoxycytidine + H2O = 2'-deoxycytidine + acetate + H(+)</text>
        <dbReference type="Rhea" id="RHEA:62936"/>
        <dbReference type="ChEBI" id="CHEBI:15377"/>
        <dbReference type="ChEBI" id="CHEBI:15378"/>
        <dbReference type="ChEBI" id="CHEBI:15698"/>
        <dbReference type="ChEBI" id="CHEBI:30089"/>
        <dbReference type="ChEBI" id="CHEBI:146133"/>
        <dbReference type="EC" id="3.5.1.135"/>
    </reaction>
</comment>
<feature type="active site" description="Proton donor" evidence="2">
    <location>
        <position position="78"/>
    </location>
</feature>
<comment type="similarity">
    <text evidence="2">Belongs to the N(4)-acetylcytidine amidohydrolase family.</text>
</comment>
<keyword evidence="1 2" id="KW-0378">Hydrolase</keyword>
<dbReference type="EMBL" id="CP031775">
    <property type="protein sequence ID" value="QDZ90676.1"/>
    <property type="molecule type" value="Genomic_DNA"/>
</dbReference>
<evidence type="ECO:0000313" key="5">
    <source>
        <dbReference type="Proteomes" id="UP000321124"/>
    </source>
</evidence>
<dbReference type="PIRSF" id="PIRSF029143">
    <property type="entry name" value="UCP029143"/>
    <property type="match status" value="1"/>
</dbReference>
<dbReference type="Proteomes" id="UP000321124">
    <property type="component" value="Chromosome"/>
</dbReference>
<feature type="active site" description="Nucleophile" evidence="2">
    <location>
        <position position="28"/>
    </location>
</feature>
<dbReference type="HAMAP" id="MF_00684">
    <property type="entry name" value="ac4C_amidohydr"/>
    <property type="match status" value="1"/>
</dbReference>
<accession>A0A5B8QXJ8</accession>
<comment type="catalytic activity">
    <reaction evidence="2">
        <text>N(4)-acetylcytidine + H2O = cytidine + acetate + H(+)</text>
        <dbReference type="Rhea" id="RHEA:62932"/>
        <dbReference type="ChEBI" id="CHEBI:15377"/>
        <dbReference type="ChEBI" id="CHEBI:15378"/>
        <dbReference type="ChEBI" id="CHEBI:17562"/>
        <dbReference type="ChEBI" id="CHEBI:30089"/>
        <dbReference type="ChEBI" id="CHEBI:70989"/>
        <dbReference type="EC" id="3.5.1.135"/>
    </reaction>
</comment>
<dbReference type="PANTHER" id="PTHR38088">
    <property type="entry name" value="UCP029143 FAMILY PROTEIN"/>
    <property type="match status" value="1"/>
</dbReference>
<reference evidence="4 5" key="1">
    <citation type="journal article" date="2019" name="Ecotoxicol. Environ. Saf.">
        <title>Microbial characterization of heavy metal resistant bacterial strains isolated from an electroplating wastewater treatment plant.</title>
        <authorList>
            <person name="Cai X."/>
            <person name="Zheng X."/>
            <person name="Zhang D."/>
            <person name="Iqbal W."/>
            <person name="Liu C."/>
            <person name="Yang B."/>
            <person name="Zhao X."/>
            <person name="Lu X."/>
            <person name="Mao Y."/>
        </authorList>
    </citation>
    <scope>NUCLEOTIDE SEQUENCE [LARGE SCALE GENOMIC DNA]</scope>
    <source>
        <strain evidence="4 5">Ni1-3</strain>
    </source>
</reference>
<dbReference type="RefSeq" id="WP_208662428.1">
    <property type="nucleotide sequence ID" value="NZ_CP031775.2"/>
</dbReference>
<dbReference type="GO" id="GO:0016813">
    <property type="term" value="F:hydrolase activity, acting on carbon-nitrogen (but not peptide) bonds, in linear amidines"/>
    <property type="evidence" value="ECO:0007669"/>
    <property type="project" value="UniProtKB-UniRule"/>
</dbReference>
<dbReference type="Pfam" id="PF04266">
    <property type="entry name" value="ASCH"/>
    <property type="match status" value="1"/>
</dbReference>
<comment type="catalytic activity">
    <reaction evidence="2">
        <text>N(4)-acetylcytosine + H2O = cytosine + acetate + H(+)</text>
        <dbReference type="Rhea" id="RHEA:62940"/>
        <dbReference type="ChEBI" id="CHEBI:15377"/>
        <dbReference type="ChEBI" id="CHEBI:15378"/>
        <dbReference type="ChEBI" id="CHEBI:16040"/>
        <dbReference type="ChEBI" id="CHEBI:30089"/>
        <dbReference type="ChEBI" id="CHEBI:146134"/>
        <dbReference type="EC" id="3.5.1.135"/>
    </reaction>
</comment>
<dbReference type="SUPFAM" id="SSF88697">
    <property type="entry name" value="PUA domain-like"/>
    <property type="match status" value="1"/>
</dbReference>
<evidence type="ECO:0000259" key="3">
    <source>
        <dbReference type="SMART" id="SM01022"/>
    </source>
</evidence>
<evidence type="ECO:0000313" key="4">
    <source>
        <dbReference type="EMBL" id="QDZ90676.1"/>
    </source>
</evidence>
<feature type="domain" description="ASCH" evidence="3">
    <location>
        <begin position="10"/>
        <end position="108"/>
    </location>
</feature>
<organism evidence="4 5">
    <name type="scientific">Shewanella decolorationis</name>
    <dbReference type="NCBI Taxonomy" id="256839"/>
    <lineage>
        <taxon>Bacteria</taxon>
        <taxon>Pseudomonadati</taxon>
        <taxon>Pseudomonadota</taxon>
        <taxon>Gammaproteobacteria</taxon>
        <taxon>Alteromonadales</taxon>
        <taxon>Shewanellaceae</taxon>
        <taxon>Shewanella</taxon>
    </lineage>
</organism>